<dbReference type="Proteomes" id="UP001295444">
    <property type="component" value="Chromosome 04"/>
</dbReference>
<feature type="compositionally biased region" description="Basic and acidic residues" evidence="1">
    <location>
        <begin position="42"/>
        <end position="64"/>
    </location>
</feature>
<evidence type="ECO:0000256" key="1">
    <source>
        <dbReference type="SAM" id="MobiDB-lite"/>
    </source>
</evidence>
<evidence type="ECO:0000313" key="3">
    <source>
        <dbReference type="Proteomes" id="UP001295444"/>
    </source>
</evidence>
<protein>
    <submittedName>
        <fullName evidence="2">Uncharacterized protein</fullName>
    </submittedName>
</protein>
<reference evidence="2" key="1">
    <citation type="submission" date="2022-03" db="EMBL/GenBank/DDBJ databases">
        <authorList>
            <person name="Alioto T."/>
            <person name="Alioto T."/>
            <person name="Gomez Garrido J."/>
        </authorList>
    </citation>
    <scope>NUCLEOTIDE SEQUENCE</scope>
</reference>
<gene>
    <name evidence="2" type="ORF">PECUL_23A021486</name>
</gene>
<keyword evidence="3" id="KW-1185">Reference proteome</keyword>
<feature type="region of interest" description="Disordered" evidence="1">
    <location>
        <begin position="1"/>
        <end position="66"/>
    </location>
</feature>
<dbReference type="AlphaFoldDB" id="A0AAD1W3C5"/>
<accession>A0AAD1W3C5</accession>
<organism evidence="2 3">
    <name type="scientific">Pelobates cultripes</name>
    <name type="common">Western spadefoot toad</name>
    <dbReference type="NCBI Taxonomy" id="61616"/>
    <lineage>
        <taxon>Eukaryota</taxon>
        <taxon>Metazoa</taxon>
        <taxon>Chordata</taxon>
        <taxon>Craniata</taxon>
        <taxon>Vertebrata</taxon>
        <taxon>Euteleostomi</taxon>
        <taxon>Amphibia</taxon>
        <taxon>Batrachia</taxon>
        <taxon>Anura</taxon>
        <taxon>Pelobatoidea</taxon>
        <taxon>Pelobatidae</taxon>
        <taxon>Pelobates</taxon>
    </lineage>
</organism>
<name>A0AAD1W3C5_PELCU</name>
<evidence type="ECO:0000313" key="2">
    <source>
        <dbReference type="EMBL" id="CAH2281820.1"/>
    </source>
</evidence>
<dbReference type="EMBL" id="OW240915">
    <property type="protein sequence ID" value="CAH2281820.1"/>
    <property type="molecule type" value="Genomic_DNA"/>
</dbReference>
<proteinExistence type="predicted"/>
<sequence length="149" mass="16744">MNTNRTTSYHSVYSRDTMKTPGHPRFDQGNSAKYHVSLNTAAEREDKGKPPNKEDGVMKSKRDEEDTDIYVEYLPPSLSPIYLYYLESNMLSATGGRKGPEGGGYSLGVGSGDLMRNMSLETIDNELPKRPISAKYKYFKSSNQSLLFK</sequence>
<feature type="compositionally biased region" description="Polar residues" evidence="1">
    <location>
        <begin position="1"/>
        <end position="11"/>
    </location>
</feature>